<comment type="caution">
    <text evidence="1">The sequence shown here is derived from an EMBL/GenBank/DDBJ whole genome shotgun (WGS) entry which is preliminary data.</text>
</comment>
<proteinExistence type="predicted"/>
<dbReference type="RefSeq" id="WP_344619219.1">
    <property type="nucleotide sequence ID" value="NZ_BAAARV010000096.1"/>
</dbReference>
<gene>
    <name evidence="1" type="ORF">GCM10010170_094140</name>
</gene>
<sequence length="133" mass="14116">MRRTILRLLGIALAAAALITYVNWSGSRDAARFDPAAQLHCGHGTEIAGAAATAPPTTRETRSPDQIAATWARSRSPALLAGQRHLFDSTDRVDIGFDHKAQTVAVLTFRADKTLGWHLSAVVACQSATPGPS</sequence>
<evidence type="ECO:0000313" key="2">
    <source>
        <dbReference type="Proteomes" id="UP001501444"/>
    </source>
</evidence>
<name>A0ABN3HPJ7_9ACTN</name>
<protein>
    <recommendedName>
        <fullName evidence="3">Secreted protein</fullName>
    </recommendedName>
</protein>
<reference evidence="1 2" key="1">
    <citation type="journal article" date="2019" name="Int. J. Syst. Evol. Microbiol.">
        <title>The Global Catalogue of Microorganisms (GCM) 10K type strain sequencing project: providing services to taxonomists for standard genome sequencing and annotation.</title>
        <authorList>
            <consortium name="The Broad Institute Genomics Platform"/>
            <consortium name="The Broad Institute Genome Sequencing Center for Infectious Disease"/>
            <person name="Wu L."/>
            <person name="Ma J."/>
        </authorList>
    </citation>
    <scope>NUCLEOTIDE SEQUENCE [LARGE SCALE GENOMIC DNA]</scope>
    <source>
        <strain evidence="1 2">JCM 3272</strain>
    </source>
</reference>
<accession>A0ABN3HPJ7</accession>
<dbReference type="Proteomes" id="UP001501444">
    <property type="component" value="Unassembled WGS sequence"/>
</dbReference>
<dbReference type="EMBL" id="BAAARV010000096">
    <property type="protein sequence ID" value="GAA2384669.1"/>
    <property type="molecule type" value="Genomic_DNA"/>
</dbReference>
<evidence type="ECO:0008006" key="3">
    <source>
        <dbReference type="Google" id="ProtNLM"/>
    </source>
</evidence>
<organism evidence="1 2">
    <name type="scientific">Dactylosporangium salmoneum</name>
    <dbReference type="NCBI Taxonomy" id="53361"/>
    <lineage>
        <taxon>Bacteria</taxon>
        <taxon>Bacillati</taxon>
        <taxon>Actinomycetota</taxon>
        <taxon>Actinomycetes</taxon>
        <taxon>Micromonosporales</taxon>
        <taxon>Micromonosporaceae</taxon>
        <taxon>Dactylosporangium</taxon>
    </lineage>
</organism>
<keyword evidence="2" id="KW-1185">Reference proteome</keyword>
<evidence type="ECO:0000313" key="1">
    <source>
        <dbReference type="EMBL" id="GAA2384669.1"/>
    </source>
</evidence>